<evidence type="ECO:0000313" key="1">
    <source>
        <dbReference type="EMBL" id="KAA8999030.1"/>
    </source>
</evidence>
<sequence>MRLTSYLHQGRKSCGIAAEDGMIDLGPHLGRQFPALTARRAVNTLKRAQEPAHRSAHQAFTTRAFRPVIEHPERIRCVGMNYAGKRKAVEQHNPAPSRFVRVAGPQTGGAAPAVKSGHAVEVGDQGELTMIISRADENLSCSAARLLTLSTSGLHYVQP</sequence>
<dbReference type="RefSeq" id="WP_150435828.1">
    <property type="nucleotide sequence ID" value="NZ_VYKJ01000007.1"/>
</dbReference>
<dbReference type="EMBL" id="VYKJ01000007">
    <property type="protein sequence ID" value="KAA8999030.1"/>
    <property type="molecule type" value="Genomic_DNA"/>
</dbReference>
<accession>A0A5J5FZ32</accession>
<name>A0A5J5FZ32_9GAMM</name>
<proteinExistence type="predicted"/>
<reference evidence="1 2" key="1">
    <citation type="submission" date="2019-09" db="EMBL/GenBank/DDBJ databases">
        <authorList>
            <person name="Li Y."/>
        </authorList>
    </citation>
    <scope>NUCLEOTIDE SEQUENCE [LARGE SCALE GENOMIC DNA]</scope>
    <source>
        <strain evidence="1 2">L3-3HA</strain>
    </source>
</reference>
<organism evidence="1 2">
    <name type="scientific">Affinibrenneria salicis</name>
    <dbReference type="NCBI Taxonomy" id="2590031"/>
    <lineage>
        <taxon>Bacteria</taxon>
        <taxon>Pseudomonadati</taxon>
        <taxon>Pseudomonadota</taxon>
        <taxon>Gammaproteobacteria</taxon>
        <taxon>Enterobacterales</taxon>
        <taxon>Pectobacteriaceae</taxon>
        <taxon>Affinibrenneria</taxon>
    </lineage>
</organism>
<comment type="caution">
    <text evidence="1">The sequence shown here is derived from an EMBL/GenBank/DDBJ whole genome shotgun (WGS) entry which is preliminary data.</text>
</comment>
<dbReference type="Proteomes" id="UP000335415">
    <property type="component" value="Unassembled WGS sequence"/>
</dbReference>
<dbReference type="OrthoDB" id="9805307at2"/>
<keyword evidence="2" id="KW-1185">Reference proteome</keyword>
<gene>
    <name evidence="1" type="ORF">FJU30_15265</name>
</gene>
<protein>
    <submittedName>
        <fullName evidence="1">Uncharacterized protein</fullName>
    </submittedName>
</protein>
<dbReference type="AlphaFoldDB" id="A0A5J5FZ32"/>
<evidence type="ECO:0000313" key="2">
    <source>
        <dbReference type="Proteomes" id="UP000335415"/>
    </source>
</evidence>